<organism evidence="2 3">
    <name type="scientific">Candidatus Roizmanbacteria bacterium RIFCSPHIGHO2_12_FULL_33_9</name>
    <dbReference type="NCBI Taxonomy" id="1802045"/>
    <lineage>
        <taxon>Bacteria</taxon>
        <taxon>Candidatus Roizmaniibacteriota</taxon>
    </lineage>
</organism>
<reference evidence="2 3" key="1">
    <citation type="journal article" date="2016" name="Nat. Commun.">
        <title>Thousands of microbial genomes shed light on interconnected biogeochemical processes in an aquifer system.</title>
        <authorList>
            <person name="Anantharaman K."/>
            <person name="Brown C.T."/>
            <person name="Hug L.A."/>
            <person name="Sharon I."/>
            <person name="Castelle C.J."/>
            <person name="Probst A.J."/>
            <person name="Thomas B.C."/>
            <person name="Singh A."/>
            <person name="Wilkins M.J."/>
            <person name="Karaoz U."/>
            <person name="Brodie E.L."/>
            <person name="Williams K.H."/>
            <person name="Hubbard S.S."/>
            <person name="Banfield J.F."/>
        </authorList>
    </citation>
    <scope>NUCLEOTIDE SEQUENCE [LARGE SCALE GENOMIC DNA]</scope>
</reference>
<dbReference type="AlphaFoldDB" id="A0A1F7HFH5"/>
<evidence type="ECO:0008006" key="4">
    <source>
        <dbReference type="Google" id="ProtNLM"/>
    </source>
</evidence>
<evidence type="ECO:0000313" key="3">
    <source>
        <dbReference type="Proteomes" id="UP000177199"/>
    </source>
</evidence>
<feature type="signal peptide" evidence="1">
    <location>
        <begin position="1"/>
        <end position="24"/>
    </location>
</feature>
<sequence>MVKKIFILIFIIFLFLLSSSNSFSQEITSPSADRQSTPSSYQLAYPGILPDHQLYKLKVLRDKLIPLFISSPQKKIEFYLLQTDKGIFATSMLVKKGKIDLAKETGLKAEHNYTILTYIVKSNKWSISDKEYKKLYDAALKHQEVLQSIIKSLPKNQQETFQKIFYFSKQNLNEIKIAQYTLD</sequence>
<protein>
    <recommendedName>
        <fullName evidence="4">DUF5667 domain-containing protein</fullName>
    </recommendedName>
</protein>
<dbReference type="Proteomes" id="UP000177199">
    <property type="component" value="Unassembled WGS sequence"/>
</dbReference>
<evidence type="ECO:0000256" key="1">
    <source>
        <dbReference type="SAM" id="SignalP"/>
    </source>
</evidence>
<comment type="caution">
    <text evidence="2">The sequence shown here is derived from an EMBL/GenBank/DDBJ whole genome shotgun (WGS) entry which is preliminary data.</text>
</comment>
<proteinExistence type="predicted"/>
<name>A0A1F7HFH5_9BACT</name>
<accession>A0A1F7HFH5</accession>
<gene>
    <name evidence="2" type="ORF">A3F29_01895</name>
</gene>
<keyword evidence="1" id="KW-0732">Signal</keyword>
<evidence type="ECO:0000313" key="2">
    <source>
        <dbReference type="EMBL" id="OGK29803.1"/>
    </source>
</evidence>
<feature type="chain" id="PRO_5009529268" description="DUF5667 domain-containing protein" evidence="1">
    <location>
        <begin position="25"/>
        <end position="183"/>
    </location>
</feature>
<dbReference type="EMBL" id="MFZV01000057">
    <property type="protein sequence ID" value="OGK29803.1"/>
    <property type="molecule type" value="Genomic_DNA"/>
</dbReference>